<evidence type="ECO:0000256" key="2">
    <source>
        <dbReference type="SAM" id="SignalP"/>
    </source>
</evidence>
<dbReference type="AlphaFoldDB" id="A0A6S6UCY4"/>
<dbReference type="InterPro" id="IPR029030">
    <property type="entry name" value="Caspase-like_dom_sf"/>
</dbReference>
<dbReference type="GO" id="GO:0006508">
    <property type="term" value="P:proteolysis"/>
    <property type="evidence" value="ECO:0007669"/>
    <property type="project" value="InterPro"/>
</dbReference>
<dbReference type="InterPro" id="IPR011600">
    <property type="entry name" value="Pept_C14_caspase"/>
</dbReference>
<dbReference type="InterPro" id="IPR052039">
    <property type="entry name" value="Caspase-related_regulators"/>
</dbReference>
<keyword evidence="1" id="KW-0175">Coiled coil</keyword>
<name>A0A6S6UCY4_9BACT</name>
<dbReference type="InterPro" id="IPR001309">
    <property type="entry name" value="Pept_C14_p20"/>
</dbReference>
<evidence type="ECO:0000313" key="4">
    <source>
        <dbReference type="EMBL" id="CAA6825586.1"/>
    </source>
</evidence>
<dbReference type="Pfam" id="PF07603">
    <property type="entry name" value="Lcl_C"/>
    <property type="match status" value="1"/>
</dbReference>
<dbReference type="PANTHER" id="PTHR22576">
    <property type="entry name" value="MUCOSA ASSOCIATED LYMPHOID TISSUE LYMPHOMA TRANSLOCATION PROTEIN 1/PARACASPASE"/>
    <property type="match status" value="1"/>
</dbReference>
<dbReference type="EMBL" id="CACVAR010000392">
    <property type="protein sequence ID" value="CAA6825586.1"/>
    <property type="molecule type" value="Genomic_DNA"/>
</dbReference>
<dbReference type="GO" id="GO:0004197">
    <property type="term" value="F:cysteine-type endopeptidase activity"/>
    <property type="evidence" value="ECO:0007669"/>
    <property type="project" value="InterPro"/>
</dbReference>
<dbReference type="Gene3D" id="3.40.50.1460">
    <property type="match status" value="1"/>
</dbReference>
<keyword evidence="2" id="KW-0732">Signal</keyword>
<dbReference type="PANTHER" id="PTHR22576:SF37">
    <property type="entry name" value="MUCOSA-ASSOCIATED LYMPHOID TISSUE LYMPHOMA TRANSLOCATION PROTEIN 1"/>
    <property type="match status" value="1"/>
</dbReference>
<feature type="chain" id="PRO_5027545573" description="Caspase family p20 domain-containing protein" evidence="2">
    <location>
        <begin position="22"/>
        <end position="381"/>
    </location>
</feature>
<evidence type="ECO:0000259" key="3">
    <source>
        <dbReference type="PROSITE" id="PS50208"/>
    </source>
</evidence>
<proteinExistence type="predicted"/>
<reference evidence="4" key="1">
    <citation type="submission" date="2020-01" db="EMBL/GenBank/DDBJ databases">
        <authorList>
            <person name="Meier V. D."/>
            <person name="Meier V D."/>
        </authorList>
    </citation>
    <scope>NUCLEOTIDE SEQUENCE</scope>
    <source>
        <strain evidence="4">HLG_WM_MAG_03</strain>
    </source>
</reference>
<dbReference type="SUPFAM" id="SSF52129">
    <property type="entry name" value="Caspase-like"/>
    <property type="match status" value="1"/>
</dbReference>
<dbReference type="InterPro" id="IPR011460">
    <property type="entry name" value="Lcl_C"/>
</dbReference>
<protein>
    <recommendedName>
        <fullName evidence="3">Caspase family p20 domain-containing protein</fullName>
    </recommendedName>
</protein>
<organism evidence="4">
    <name type="scientific">uncultured Sulfurovum sp</name>
    <dbReference type="NCBI Taxonomy" id="269237"/>
    <lineage>
        <taxon>Bacteria</taxon>
        <taxon>Pseudomonadati</taxon>
        <taxon>Campylobacterota</taxon>
        <taxon>Epsilonproteobacteria</taxon>
        <taxon>Campylobacterales</taxon>
        <taxon>Sulfurovaceae</taxon>
        <taxon>Sulfurovum</taxon>
        <taxon>environmental samples</taxon>
    </lineage>
</organism>
<sequence length="381" mass="42895">MRAIILLGVLCSLLFAQPREALLIGNHNYVHISDLDNPSKNLQRLKTSLEEVDFKVKVETDLNSENLENAIEQFKNRLARNSKTIGFLYYTGHGCQVDYQGYLVPTNVDTQQKLKIKYNALNINQMLENLKGAGNKVNLLFLDACRDVPTGTKGGTKGLSQPLEKPIGTLLVYATEAGKVANDNAKFINALISNIKKPNQNLESLGSSISRTVAKKSGFKQIPEVYAKLLPENLVLKGIVPPPPPVVQPVIVTPKPHRVDLSTTSVNSVTLNGLTYQNQPFTKLYTWQEAKDYCKELTLDGYSNWRLPNRKELNAIRTKNKIQGQEKKYYIRPEFVQNLRGWGYFWTSEEKDSSGAWSVDFYLGSDGWNYKTGNDYALCVR</sequence>
<feature type="signal peptide" evidence="2">
    <location>
        <begin position="1"/>
        <end position="21"/>
    </location>
</feature>
<dbReference type="Pfam" id="PF00656">
    <property type="entry name" value="Peptidase_C14"/>
    <property type="match status" value="1"/>
</dbReference>
<evidence type="ECO:0000256" key="1">
    <source>
        <dbReference type="SAM" id="Coils"/>
    </source>
</evidence>
<gene>
    <name evidence="4" type="ORF">HELGO_WM25774</name>
</gene>
<feature type="coiled-coil region" evidence="1">
    <location>
        <begin position="57"/>
        <end position="84"/>
    </location>
</feature>
<feature type="domain" description="Caspase family p20" evidence="3">
    <location>
        <begin position="17"/>
        <end position="146"/>
    </location>
</feature>
<accession>A0A6S6UCY4</accession>
<dbReference type="PROSITE" id="PS50208">
    <property type="entry name" value="CASPASE_P20"/>
    <property type="match status" value="1"/>
</dbReference>